<comment type="similarity">
    <text evidence="1">Belongs to the PI3/PI4-kinase family. TRA1 subfamily.</text>
</comment>
<dbReference type="PROSITE" id="PS50290">
    <property type="entry name" value="PI3_4_KINASE_3"/>
    <property type="match status" value="1"/>
</dbReference>
<dbReference type="GO" id="GO:0005634">
    <property type="term" value="C:nucleus"/>
    <property type="evidence" value="ECO:0000318"/>
    <property type="project" value="GO_Central"/>
</dbReference>
<dbReference type="Pfam" id="PF02259">
    <property type="entry name" value="FAT"/>
    <property type="match status" value="1"/>
</dbReference>
<dbReference type="GO" id="GO:0006355">
    <property type="term" value="P:regulation of DNA-templated transcription"/>
    <property type="evidence" value="ECO:0000318"/>
    <property type="project" value="GO_Central"/>
</dbReference>
<dbReference type="InterPro" id="IPR000403">
    <property type="entry name" value="PI3/4_kinase_cat_dom"/>
</dbReference>
<dbReference type="SMART" id="SM00146">
    <property type="entry name" value="PI3Kc"/>
    <property type="match status" value="1"/>
</dbReference>
<dbReference type="SUPFAM" id="SSF48371">
    <property type="entry name" value="ARM repeat"/>
    <property type="match status" value="2"/>
</dbReference>
<feature type="compositionally biased region" description="Basic and acidic residues" evidence="3">
    <location>
        <begin position="2692"/>
        <end position="2702"/>
    </location>
</feature>
<organism evidence="6 7">
    <name type="scientific">Thalassiosira pseudonana</name>
    <name type="common">Marine diatom</name>
    <name type="synonym">Cyclotella nana</name>
    <dbReference type="NCBI Taxonomy" id="35128"/>
    <lineage>
        <taxon>Eukaryota</taxon>
        <taxon>Sar</taxon>
        <taxon>Stramenopiles</taxon>
        <taxon>Ochrophyta</taxon>
        <taxon>Bacillariophyta</taxon>
        <taxon>Coscinodiscophyceae</taxon>
        <taxon>Thalassiosirophycidae</taxon>
        <taxon>Thalassiosirales</taxon>
        <taxon>Thalassiosiraceae</taxon>
        <taxon>Thalassiosira</taxon>
    </lineage>
</organism>
<dbReference type="InterPro" id="IPR011990">
    <property type="entry name" value="TPR-like_helical_dom_sf"/>
</dbReference>
<dbReference type="EMBL" id="CM000652">
    <property type="protein sequence ID" value="EED88074.1"/>
    <property type="molecule type" value="Genomic_DNA"/>
</dbReference>
<dbReference type="HOGENOM" id="CLU_000129_1_0_1"/>
<dbReference type="InterPro" id="IPR046805">
    <property type="entry name" value="Tra1_ring"/>
</dbReference>
<dbReference type="InterPro" id="IPR036940">
    <property type="entry name" value="PI3/4_kinase_cat_sf"/>
</dbReference>
<dbReference type="GO" id="GO:0004672">
    <property type="term" value="F:protein kinase activity"/>
    <property type="evidence" value="ECO:0007669"/>
    <property type="project" value="UniProtKB-ARBA"/>
</dbReference>
<dbReference type="Pfam" id="PF00454">
    <property type="entry name" value="PI3_PI4_kinase"/>
    <property type="match status" value="1"/>
</dbReference>
<dbReference type="GO" id="GO:0035267">
    <property type="term" value="C:NuA4 histone acetyltransferase complex"/>
    <property type="evidence" value="ECO:0000318"/>
    <property type="project" value="GO_Central"/>
</dbReference>
<feature type="coiled-coil region" evidence="2">
    <location>
        <begin position="2172"/>
        <end position="2206"/>
    </location>
</feature>
<keyword evidence="2" id="KW-0175">Coiled coil</keyword>
<dbReference type="Pfam" id="PF20175">
    <property type="entry name" value="Tra1_central"/>
    <property type="match status" value="1"/>
</dbReference>
<evidence type="ECO:0000256" key="3">
    <source>
        <dbReference type="SAM" id="MobiDB-lite"/>
    </source>
</evidence>
<feature type="region of interest" description="Disordered" evidence="3">
    <location>
        <begin position="1"/>
        <end position="93"/>
    </location>
</feature>
<dbReference type="PANTHER" id="PTHR11139:SF1">
    <property type="entry name" value="TRANSFORMATION_TRANSCRIPTION DOMAIN-ASSOCIATED PROTEIN"/>
    <property type="match status" value="1"/>
</dbReference>
<feature type="domain" description="PI3K/PI4K catalytic" evidence="4">
    <location>
        <begin position="4174"/>
        <end position="4501"/>
    </location>
</feature>
<feature type="region of interest" description="Disordered" evidence="3">
    <location>
        <begin position="2692"/>
        <end position="2716"/>
    </location>
</feature>
<dbReference type="RefSeq" id="XP_002294714.1">
    <property type="nucleotide sequence ID" value="XM_002294678.1"/>
</dbReference>
<evidence type="ECO:0000256" key="2">
    <source>
        <dbReference type="SAM" id="Coils"/>
    </source>
</evidence>
<feature type="domain" description="FAT" evidence="5">
    <location>
        <begin position="3313"/>
        <end position="3868"/>
    </location>
</feature>
<dbReference type="PANTHER" id="PTHR11139">
    <property type="entry name" value="ATAXIA TELANGIECTASIA MUTATED ATM -RELATED"/>
    <property type="match status" value="1"/>
</dbReference>
<reference evidence="6 7" key="2">
    <citation type="journal article" date="2008" name="Nature">
        <title>The Phaeodactylum genome reveals the evolutionary history of diatom genomes.</title>
        <authorList>
            <person name="Bowler C."/>
            <person name="Allen A.E."/>
            <person name="Badger J.H."/>
            <person name="Grimwood J."/>
            <person name="Jabbari K."/>
            <person name="Kuo A."/>
            <person name="Maheswari U."/>
            <person name="Martens C."/>
            <person name="Maumus F."/>
            <person name="Otillar R.P."/>
            <person name="Rayko E."/>
            <person name="Salamov A."/>
            <person name="Vandepoele K."/>
            <person name="Beszteri B."/>
            <person name="Gruber A."/>
            <person name="Heijde M."/>
            <person name="Katinka M."/>
            <person name="Mock T."/>
            <person name="Valentin K."/>
            <person name="Verret F."/>
            <person name="Berges J.A."/>
            <person name="Brownlee C."/>
            <person name="Cadoret J.P."/>
            <person name="Chiovitti A."/>
            <person name="Choi C.J."/>
            <person name="Coesel S."/>
            <person name="De Martino A."/>
            <person name="Detter J.C."/>
            <person name="Durkin C."/>
            <person name="Falciatore A."/>
            <person name="Fournet J."/>
            <person name="Haruta M."/>
            <person name="Huysman M.J."/>
            <person name="Jenkins B.D."/>
            <person name="Jiroutova K."/>
            <person name="Jorgensen R.E."/>
            <person name="Joubert Y."/>
            <person name="Kaplan A."/>
            <person name="Kroger N."/>
            <person name="Kroth P.G."/>
            <person name="La Roche J."/>
            <person name="Lindquist E."/>
            <person name="Lommer M."/>
            <person name="Martin-Jezequel V."/>
            <person name="Lopez P.J."/>
            <person name="Lucas S."/>
            <person name="Mangogna M."/>
            <person name="McGinnis K."/>
            <person name="Medlin L.K."/>
            <person name="Montsant A."/>
            <person name="Oudot-Le Secq M.P."/>
            <person name="Napoli C."/>
            <person name="Obornik M."/>
            <person name="Parker M.S."/>
            <person name="Petit J.L."/>
            <person name="Porcel B.M."/>
            <person name="Poulsen N."/>
            <person name="Robison M."/>
            <person name="Rychlewski L."/>
            <person name="Rynearson T.A."/>
            <person name="Schmutz J."/>
            <person name="Shapiro H."/>
            <person name="Siaut M."/>
            <person name="Stanley M."/>
            <person name="Sussman M.R."/>
            <person name="Taylor A.R."/>
            <person name="Vardi A."/>
            <person name="von Dassow P."/>
            <person name="Vyverman W."/>
            <person name="Willis A."/>
            <person name="Wyrwicz L.S."/>
            <person name="Rokhsar D.S."/>
            <person name="Weissenbach J."/>
            <person name="Armbrust E.V."/>
            <person name="Green B.R."/>
            <person name="Van de Peer Y."/>
            <person name="Grigoriev I.V."/>
        </authorList>
    </citation>
    <scope>NUCLEOTIDE SEQUENCE [LARGE SCALE GENOMIC DNA]</scope>
    <source>
        <strain evidence="6 7">CCMP1335</strain>
    </source>
</reference>
<feature type="coiled-coil region" evidence="2">
    <location>
        <begin position="4289"/>
        <end position="4316"/>
    </location>
</feature>
<protein>
    <recommendedName>
        <fullName evidence="8">Non-specific serine/threonine protein kinase</fullName>
    </recommendedName>
</protein>
<proteinExistence type="inferred from homology"/>
<feature type="compositionally biased region" description="Pro residues" evidence="3">
    <location>
        <begin position="1"/>
        <end position="13"/>
    </location>
</feature>
<dbReference type="Pfam" id="PF20206">
    <property type="entry name" value="Tra1_ring"/>
    <property type="match status" value="1"/>
</dbReference>
<dbReference type="GO" id="GO:0140861">
    <property type="term" value="P:DNA repair-dependent chromatin remodeling"/>
    <property type="evidence" value="ECO:0000318"/>
    <property type="project" value="GO_Central"/>
</dbReference>
<evidence type="ECO:0000313" key="6">
    <source>
        <dbReference type="EMBL" id="EED88074.1"/>
    </source>
</evidence>
<dbReference type="InterPro" id="IPR046807">
    <property type="entry name" value="Tra1_central"/>
</dbReference>
<feature type="compositionally biased region" description="Low complexity" evidence="3">
    <location>
        <begin position="228"/>
        <end position="250"/>
    </location>
</feature>
<dbReference type="STRING" id="35128.B8CEP8"/>
<keyword evidence="7" id="KW-1185">Reference proteome</keyword>
<dbReference type="GeneID" id="7448516"/>
<feature type="compositionally biased region" description="Pro residues" evidence="3">
    <location>
        <begin position="259"/>
        <end position="270"/>
    </location>
</feature>
<gene>
    <name evidence="6" type="ORF">THAPSDRAFT_25613</name>
</gene>
<name>B8CEP8_THAPS</name>
<feature type="region of interest" description="Disordered" evidence="3">
    <location>
        <begin position="192"/>
        <end position="276"/>
    </location>
</feature>
<sequence length="4544" mass="504806">MSSPTKMPPPPSAGAPAAAAGGGQPQQTAVNNTPYAQTPSAAAAAAQQQSTATGSTPLAPITTVPPSATSPAAVEAPSKSDAMDSSPIKPTVKQAQGGAVYWNSLKSRLLATRTDDIISKISFAASSTTTLGSTSSTSPLATTPTLTSYETALKLITDLRENIQLVHTSEYPLMVRDLLPAFSAILVVPGAAASGGAGKEGGGKRDGSPMKGGSKKKSKRDGSDDLTPKSPAKATTATSIPSTSATTSPTKSPPRKKTAPPPAPCHIPPNPDKHTTANQLRHSILDLLSRFPHNETLKPHSATLLSIVMNVLLTDYEDNALLASVIVFQLHKNYRVVVNSQSTSGSITATSISRMKGEEGKQLRECQTFLDFVCDCYRGLGGVDAATRLDGTMRKNFGYRSSLGIGSGGVIPAAAAAAAAATPSSAMKSTQSFRVLTECPLTVMLLFQLYPKFLKVNIPVLIPLMMDGLKVVPPSPPVDTSKEAVGLMKLPSISPQNAPRSGGKSPMEDSTGGKDGDMDNSTEKSSFDVQLRLYHTRVQELIAAQVKTLSFLTYLIRANPDQMRQYEESLATNIVSLMRSCPQEAVSTRKELLVSTRHILATDFKKGFFRHVDAMLDERILVGHLRSSAEQRSLSPLGYSTLADLIHHVRSRLSPAQMSRVVRIYSRVLHDVSMNMPLSMKITAVKLLLHLVDQIFNNKDPNPQVGRDLLNRILAAFVQKFTVIKGKVPALMEAVEKEIEEQKVINGASDSEEKKTRSPPAYGVLNADGDVYDGSITSSPTATLRDIQSLLRPMLHGIRTIIWCINGYGHQREKERKKSISAGEEQFPLPAFVTTKENDEVNSAMLKMTFGERELVHEYIMSGLPCLKVFLLNVDPDKEESLASSKSSPSMLRKEMIDAFAASFTFFDSFNFRRVIAPNLPFFMNEMDKDEDMVGIFRALLLSSGKSVSYEFSEVLVTFLMENISDVGIYDAVDAESKQPVKLSIRSRNMSKLFNLAFASLTKYPKNEAALLPHLQKLIIECSRRSMKEPAVLLPGPYLNLLRSMFRIITSGKFEASYKELIPLIPTILNGFYRIYNATDDEALRFMIVELILTVPSRLSVLLPHLPLLVNIIIPALQSCQGELVNLGLRTLEFWVDNLHPDFLFPIIAHHRATLCQLMVSLTNHLQPAPYPYGLLCLRLLGKLGGKNRLFLQEIMSLDDEQSDSIPPGNSSLAIHCEWDKASSDIEQPASFSLQLPLERAVEALRCVAKSPTYVSGDATSLLPLHVSDQDMYVQRLFTEKAEILDLNSFAAELMQQTKLDQVTSAFAVIRAALASVLDVPRDNDDLSICLTSLASAQGDDVPMEVDSSSESSNVHNNAHRYNNSFKVICDGLFAATCHKALKEDAMMLLKGIGSHILFLVASHGDHIVGIDSDGFPVNALEQEGFENHLSRGKVQPLKPFGCFRLDGPLAEGVDPFVFNQALVDAYAGSDFHGTRQAASEVMHFVLDMFQKLKDRKTSCSANANNDTTTPQVPKVVPGGVLFENLLSQLCRSCFGKAWNERSGLMSGTVDLLNRMGLSWSKQFEVEVFHAAIFLLKDSPDEIARANEETMKFFLQVSWMFFGGPTAWKGDMKPLIRDVLSPSLREHPTPPNETKDASAVNLSSLTLIVSEVASTKPLVRFAVRHALRLVSRDGEGPAIEDLLAKNATAIKRLLFTRLLRTLSLPDIAAVVDSMSFFAESAPRLIPITDSHLLTFVAELVKMCSLGDGVIADPNFNSVVLINKDGFAVSGKGESPDRRSPMHTSSVFLKSRVILEDASFGGRVVIPGELALGVQLRVSTILLFRAIMRRYPDEFFDAQPESQMGNLKPHVISLLFRSLTSESSEVVEASASALHDALLLVAVDKEEDRDEEGKSKHRLPKDLIQTCIRPILLHLRDHSKLTIPMLRGLSRLLSLLQSWFNKTLGEKLLDHLHKFTDAEKIISLQVFKPGEEPLVAAAVMDIFSLLPQASGFVEALVKTTIRLEAVLPRYPPCQSASPYREPLARYLNRHPQSAVGFFLEEHRLSNPMYSDLFKDIIKRDSAESLLKYVSGKDCTVMLMNVCFERPIAIIRSEKSSSTPFSTTGSSQLAVYGINQWNSPSAQRKLEMARLDIEMKKKQVEAKAVEESKAQKFSQLKTKEAKQDATSVIAQEEKTSAKQLYQAARKAVENAKREVEMARQAYSREIQQAHYQATAEVPGTSRPMTTSALELQHQGFKLVQIFVSLNPNYLVENTKVVQAMRWLWRSRGRHYRLLCEEEIHPRYHHESLMLAKFLVSYSEANPDDLDVLFDLIRIFLKPASTDFSFIKQFLLKKVSSDLSPEQKKQVLQKFLTMLHNKEGSEETKILGATMLVTPLLKQTFYEDKAANIVSDSMVEQLMSFVLHGPSITSKLTCELLQIVTILLENTWEAMIEWRKELIKYLWNILKDDDTSAKNYAYLAVSRFFEVFETPPKIILQVYRSLLRAHNTSEKGMINASLDILVATLPTRLGKNELDTALQHTVQLLCEEGNSIPQLALLFEVITRHPTVYAQDKRVLMPHMLLALSSLGLVHNAPTENKELSLTVARLIIEWSKKSHVSEEQISDVSEVVALEDSSPIYGFEQSMVDTLANFFVRLALMNAEAKHDKDNHKIRIESKTLLKDVLSSGHKCTIHTIHFEEVFALSNCEGIAASIDASKKPTSNDHSSRALHPSSSKDESDGNKSILLLTSLEILQIIQSNDPGNEFLTNNAWKIIEPCFVHYSKEHDSQFKQPLHDMVVSFAIGGYASSEAMSDMIAFLDNEISSQSETVIRDGNEKEDAQYGANLTIAILEDVHTTNLDFVDLFISSLLAFAKARTKEHVHELIGKKSSSSMMAAPGNGNQLSATPTLGIYEQACGLGLKASVGGKDIVPSSQSTRDQTVSEVEPLSSSLTALIICIRLLSSSSILSDFSNTRRYFMEMLAVILDSSISLPLLMTVVAVVGKWIMTNRRLCPLTVSEVEEFLWRIALLDFNKYPEVSSSAFRDMICCIALSAYGYDPTVIQMHPFGDRDPACDIVKPKTQELKEDVLKKLFSLCLLSANVHIRTTAIGIYAMQMDDCVLVHQELSEVAIVTGSRGGDRIDVVGTPSGKGSYEIMQQLLALDFDSLGKRLWTVVFVDVLLACSNHGGGVILASQDVSIERQGGEDFLRLKVGQTNGKEYVVDLGSSDFDAYSVFREAILSEKNSDTCGRGRCIAAVRNIVHGDVMTCQSILESCFQAAWQHLDNDARLSLVQPIQMLLAGSNHSQFLNTSQCDQMNAIQSMVRLLVKLRPIPVIDEFLISSLAPIFNVHHEVLTYLETLYVALKRDGFDVDSPPHDLLRAIQHGFKTLEERDVDMAISSSLSRIPGTKLALSLDMYGFVTESNDAYLSLMDRTEGGQANVFPFEYDFELWEGRWVEAQKDLNQWRLVDEIATSAEDHYLMMESCRKTEKWDKVKSLYKTPSIIASLDKGDPECKITEIYLAIQEGHVSDVDNLHAQSAQMCLYNWQLLPTIGQGSHAHKPLFERFQRLGELRESGQIILETSSHAARRTIPDLKTLLSSWRHRIPNSFEPVSVWEDLFSWRFHVFDAITSKFDWAEASSLATLHDRPFAAISLGRSARKQGLQEVSTELLSHLTDGAMDVGDAFLKLREQIVAYQNGSDDFLKGGLNLVNSTNLSFFDARQKAELFRLKGYFLRSLNDEPKAHQAYCHAVQISPTYARAWSDWGHLCASLSDQSRKPPDANDKDFKKKKSQYLAQAMGCFLEAVRCDQSEQSRDNIPHCLSMLVKDGIQYGSICRALESRGPVLPSWVWLPWLPQLLSSLCRVEAPATRAILVGIAKDHPQALYYSLRSFFLEKRDTERAGNQEAKQDDNAQTSAKQAEIVMSTLRKVHPVLWMKLESILEDLISRFRRSNEAELLDMVALLLHKISSKREEKENNKKADGTEDDVADENSQLTSYISTLSKVNQKYFNNSKSGAPKGRRTMLFERKFASLFEQDFLQKKSGADGEEFVGAANIDELVEKLKKWKAMLEHRISLSPNTSQLQEVAPSLSWHSSQAPDLWAGACESQSLTISNSEQEYHSTIDNVLYEATRSSALAAAKASTSAVLTAAKEEGLGGHEGGGCNAVEIPGQYAPTASSVLDCRPFPELHAKLVRFHQTVTLGDPSRSGEGSAKNEKVRQLSMIGSDGKTYRFLLHLAIPYGTRVGERSAQLQYVMGKIIRKDIQCSRRCLSVQPNAVIPVAQRMRMSATESSHKSLDAVFRHVQGPDFSKLVYRFQEQVAERLRELEEVNEDEKSEATKEAKLKIFQGICQDVMPNVLSKYMMDSIPSTEKLFHFRKIFASQLAANSLLQHAFAVVERTPHRFVFCDRTGQVLTQEFKFQYNQGLLERQVVPFRLTRSLVEFIGPFLLEGVFIPAFASISSAMNAKRSTLEPVLHLLLRDDILAWYISKSEARNDQKMQKLEIQLSDRIWRNVSFAQRQFEECSVRRVENATEEVVSNNPDPIDIKVRNLVDVATDSKNLSLMSPTYQAWL</sequence>
<feature type="region of interest" description="Disordered" evidence="3">
    <location>
        <begin position="489"/>
        <end position="523"/>
    </location>
</feature>
<dbReference type="InterPro" id="IPR003151">
    <property type="entry name" value="PIK-rel_kinase_FAT"/>
</dbReference>
<dbReference type="InterPro" id="IPR016024">
    <property type="entry name" value="ARM-type_fold"/>
</dbReference>
<evidence type="ECO:0008006" key="8">
    <source>
        <dbReference type="Google" id="ProtNLM"/>
    </source>
</evidence>
<dbReference type="SUPFAM" id="SSF56112">
    <property type="entry name" value="Protein kinase-like (PK-like)"/>
    <property type="match status" value="1"/>
</dbReference>
<dbReference type="InParanoid" id="B8CEP8"/>
<feature type="compositionally biased region" description="Low complexity" evidence="3">
    <location>
        <begin position="33"/>
        <end position="57"/>
    </location>
</feature>
<dbReference type="InterPro" id="IPR011009">
    <property type="entry name" value="Kinase-like_dom_sf"/>
</dbReference>
<reference evidence="6 7" key="1">
    <citation type="journal article" date="2004" name="Science">
        <title>The genome of the diatom Thalassiosira pseudonana: ecology, evolution, and metabolism.</title>
        <authorList>
            <person name="Armbrust E.V."/>
            <person name="Berges J.A."/>
            <person name="Bowler C."/>
            <person name="Green B.R."/>
            <person name="Martinez D."/>
            <person name="Putnam N.H."/>
            <person name="Zhou S."/>
            <person name="Allen A.E."/>
            <person name="Apt K.E."/>
            <person name="Bechner M."/>
            <person name="Brzezinski M.A."/>
            <person name="Chaal B.K."/>
            <person name="Chiovitti A."/>
            <person name="Davis A.K."/>
            <person name="Demarest M.S."/>
            <person name="Detter J.C."/>
            <person name="Glavina T."/>
            <person name="Goodstein D."/>
            <person name="Hadi M.Z."/>
            <person name="Hellsten U."/>
            <person name="Hildebrand M."/>
            <person name="Jenkins B.D."/>
            <person name="Jurka J."/>
            <person name="Kapitonov V.V."/>
            <person name="Kroger N."/>
            <person name="Lau W.W."/>
            <person name="Lane T.W."/>
            <person name="Larimer F.W."/>
            <person name="Lippmeier J.C."/>
            <person name="Lucas S."/>
            <person name="Medina M."/>
            <person name="Montsant A."/>
            <person name="Obornik M."/>
            <person name="Parker M.S."/>
            <person name="Palenik B."/>
            <person name="Pazour G.J."/>
            <person name="Richardson P.M."/>
            <person name="Rynearson T.A."/>
            <person name="Saito M.A."/>
            <person name="Schwartz D.C."/>
            <person name="Thamatrakoln K."/>
            <person name="Valentin K."/>
            <person name="Vardi A."/>
            <person name="Wilkerson F.P."/>
            <person name="Rokhsar D.S."/>
        </authorList>
    </citation>
    <scope>NUCLEOTIDE SEQUENCE [LARGE SCALE GENOMIC DNA]</scope>
    <source>
        <strain evidence="6 7">CCMP1335</strain>
    </source>
</reference>
<dbReference type="PaxDb" id="35128-Thaps25613"/>
<dbReference type="InterPro" id="IPR050517">
    <property type="entry name" value="DDR_Repair_Kinase"/>
</dbReference>
<evidence type="ECO:0000259" key="5">
    <source>
        <dbReference type="PROSITE" id="PS51189"/>
    </source>
</evidence>
<evidence type="ECO:0000256" key="1">
    <source>
        <dbReference type="ARBA" id="ARBA00007234"/>
    </source>
</evidence>
<dbReference type="KEGG" id="tps:THAPSDRAFT_25613"/>
<evidence type="ECO:0000259" key="4">
    <source>
        <dbReference type="PROSITE" id="PS50290"/>
    </source>
</evidence>
<dbReference type="OMA" id="CLDLYGQ"/>
<dbReference type="Proteomes" id="UP000001449">
    <property type="component" value="Chromosome 20"/>
</dbReference>
<feature type="compositionally biased region" description="Basic and acidic residues" evidence="3">
    <location>
        <begin position="511"/>
        <end position="523"/>
    </location>
</feature>
<accession>B8CEP8</accession>
<dbReference type="GO" id="GO:0000124">
    <property type="term" value="C:SAGA complex"/>
    <property type="evidence" value="ECO:0000318"/>
    <property type="project" value="GO_Central"/>
</dbReference>
<dbReference type="Gene3D" id="1.10.1070.11">
    <property type="entry name" value="Phosphatidylinositol 3-/4-kinase, catalytic domain"/>
    <property type="match status" value="1"/>
</dbReference>
<dbReference type="PROSITE" id="PS51189">
    <property type="entry name" value="FAT"/>
    <property type="match status" value="1"/>
</dbReference>
<evidence type="ECO:0000313" key="7">
    <source>
        <dbReference type="Proteomes" id="UP000001449"/>
    </source>
</evidence>
<dbReference type="SUPFAM" id="SSF48452">
    <property type="entry name" value="TPR-like"/>
    <property type="match status" value="1"/>
</dbReference>
<dbReference type="eggNOG" id="KOG0889">
    <property type="taxonomic scope" value="Eukaryota"/>
</dbReference>
<dbReference type="InterPro" id="IPR014009">
    <property type="entry name" value="PIK_FAT"/>
</dbReference>